<evidence type="ECO:0000313" key="3">
    <source>
        <dbReference type="EMBL" id="MEA5520600.1"/>
    </source>
</evidence>
<feature type="domain" description="Ice-binding protein C-terminal" evidence="2">
    <location>
        <begin position="202"/>
        <end position="225"/>
    </location>
</feature>
<dbReference type="Proteomes" id="UP001301728">
    <property type="component" value="Unassembled WGS sequence"/>
</dbReference>
<evidence type="ECO:0000259" key="2">
    <source>
        <dbReference type="Pfam" id="PF07589"/>
    </source>
</evidence>
<dbReference type="Pfam" id="PF07589">
    <property type="entry name" value="PEP-CTERM"/>
    <property type="match status" value="1"/>
</dbReference>
<evidence type="ECO:0000256" key="1">
    <source>
        <dbReference type="SAM" id="SignalP"/>
    </source>
</evidence>
<organism evidence="3 4">
    <name type="scientific">Limnoraphis robusta CCNP1315</name>
    <dbReference type="NCBI Taxonomy" id="3110306"/>
    <lineage>
        <taxon>Bacteria</taxon>
        <taxon>Bacillati</taxon>
        <taxon>Cyanobacteriota</taxon>
        <taxon>Cyanophyceae</taxon>
        <taxon>Oscillatoriophycideae</taxon>
        <taxon>Oscillatoriales</taxon>
        <taxon>Sirenicapillariaceae</taxon>
        <taxon>Limnoraphis</taxon>
    </lineage>
</organism>
<evidence type="ECO:0000313" key="4">
    <source>
        <dbReference type="Proteomes" id="UP001301728"/>
    </source>
</evidence>
<name>A0ABU5U0L8_9CYAN</name>
<proteinExistence type="predicted"/>
<feature type="signal peptide" evidence="1">
    <location>
        <begin position="1"/>
        <end position="27"/>
    </location>
</feature>
<protein>
    <submittedName>
        <fullName evidence="3">PEP-CTERM sorting domain-containing protein</fullName>
    </submittedName>
</protein>
<reference evidence="3 4" key="1">
    <citation type="submission" date="2023-12" db="EMBL/GenBank/DDBJ databases">
        <title>Baltic Sea Cyanobacteria.</title>
        <authorList>
            <person name="Delbaje E."/>
            <person name="Fewer D.P."/>
            <person name="Shishido T.K."/>
        </authorList>
    </citation>
    <scope>NUCLEOTIDE SEQUENCE [LARGE SCALE GENOMIC DNA]</scope>
    <source>
        <strain evidence="3 4">CCNP 1315</strain>
    </source>
</reference>
<dbReference type="NCBIfam" id="TIGR02595">
    <property type="entry name" value="PEP_CTERM"/>
    <property type="match status" value="1"/>
</dbReference>
<feature type="chain" id="PRO_5047534640" evidence="1">
    <location>
        <begin position="28"/>
        <end position="231"/>
    </location>
</feature>
<keyword evidence="4" id="KW-1185">Reference proteome</keyword>
<dbReference type="EMBL" id="JAYGHT010000085">
    <property type="protein sequence ID" value="MEA5520600.1"/>
    <property type="molecule type" value="Genomic_DNA"/>
</dbReference>
<comment type="caution">
    <text evidence="3">The sequence shown here is derived from an EMBL/GenBank/DDBJ whole genome shotgun (WGS) entry which is preliminary data.</text>
</comment>
<gene>
    <name evidence="3" type="ORF">VB854_16775</name>
</gene>
<keyword evidence="1" id="KW-0732">Signal</keyword>
<accession>A0ABU5U0L8</accession>
<sequence>MKVNSKIMTLISLVSASLSLTSNSVQAATVSFSDPVPEEGLSYEWTVQLDSDDTAEFSYYVGAKSWNEPANPVGLKGWTHTSNWVALELLEPTQLNIQIDRQPGVPTATDIAGDQLYPAFSLYKGWQNNGEEDHQYNTVGNTDWIDEISYLAHAANENLAISVFESLTLPAGLYSLSIGGNPPEDPSIVGFHGYSATLTTAPVPEPATSGLLFMAIGILGIATRRQSEVQK</sequence>
<dbReference type="InterPro" id="IPR013424">
    <property type="entry name" value="Ice-binding_C"/>
</dbReference>